<gene>
    <name evidence="2" type="ORF">GDO81_003376</name>
</gene>
<evidence type="ECO:0000313" key="3">
    <source>
        <dbReference type="Proteomes" id="UP000824782"/>
    </source>
</evidence>
<sequence>MTKLSSIFNPSVFSSPMVVVWNELGNLLRLLSCFLPPRLYFLFFCPFVLKKLMRRQHLMFHLMNPFHMFFDPNSSSFSWIVL</sequence>
<protein>
    <submittedName>
        <fullName evidence="2">Uncharacterized protein</fullName>
    </submittedName>
</protein>
<keyword evidence="1" id="KW-0812">Transmembrane</keyword>
<keyword evidence="1" id="KW-0472">Membrane</keyword>
<evidence type="ECO:0000313" key="2">
    <source>
        <dbReference type="EMBL" id="KAG8553331.1"/>
    </source>
</evidence>
<accession>A0AAV6ZW77</accession>
<evidence type="ECO:0000256" key="1">
    <source>
        <dbReference type="SAM" id="Phobius"/>
    </source>
</evidence>
<organism evidence="2 3">
    <name type="scientific">Engystomops pustulosus</name>
    <name type="common">Tungara frog</name>
    <name type="synonym">Physalaemus pustulosus</name>
    <dbReference type="NCBI Taxonomy" id="76066"/>
    <lineage>
        <taxon>Eukaryota</taxon>
        <taxon>Metazoa</taxon>
        <taxon>Chordata</taxon>
        <taxon>Craniata</taxon>
        <taxon>Vertebrata</taxon>
        <taxon>Euteleostomi</taxon>
        <taxon>Amphibia</taxon>
        <taxon>Batrachia</taxon>
        <taxon>Anura</taxon>
        <taxon>Neobatrachia</taxon>
        <taxon>Hyloidea</taxon>
        <taxon>Leptodactylidae</taxon>
        <taxon>Leiuperinae</taxon>
        <taxon>Engystomops</taxon>
    </lineage>
</organism>
<proteinExistence type="predicted"/>
<dbReference type="EMBL" id="WNYA01000010">
    <property type="protein sequence ID" value="KAG8553331.1"/>
    <property type="molecule type" value="Genomic_DNA"/>
</dbReference>
<name>A0AAV6ZW77_ENGPU</name>
<feature type="transmembrane region" description="Helical" evidence="1">
    <location>
        <begin position="27"/>
        <end position="49"/>
    </location>
</feature>
<dbReference type="Proteomes" id="UP000824782">
    <property type="component" value="Unassembled WGS sequence"/>
</dbReference>
<dbReference type="AlphaFoldDB" id="A0AAV6ZW77"/>
<keyword evidence="3" id="KW-1185">Reference proteome</keyword>
<comment type="caution">
    <text evidence="2">The sequence shown here is derived from an EMBL/GenBank/DDBJ whole genome shotgun (WGS) entry which is preliminary data.</text>
</comment>
<keyword evidence="1" id="KW-1133">Transmembrane helix</keyword>
<reference evidence="2" key="1">
    <citation type="thesis" date="2020" institute="ProQuest LLC" country="789 East Eisenhower Parkway, Ann Arbor, MI, USA">
        <title>Comparative Genomics and Chromosome Evolution.</title>
        <authorList>
            <person name="Mudd A.B."/>
        </authorList>
    </citation>
    <scope>NUCLEOTIDE SEQUENCE</scope>
    <source>
        <strain evidence="2">237g6f4</strain>
        <tissue evidence="2">Blood</tissue>
    </source>
</reference>